<comment type="caution">
    <text evidence="2">The sequence shown here is derived from an EMBL/GenBank/DDBJ whole genome shotgun (WGS) entry which is preliminary data.</text>
</comment>
<feature type="region of interest" description="Disordered" evidence="1">
    <location>
        <begin position="154"/>
        <end position="187"/>
    </location>
</feature>
<accession>A0A5C6NEC4</accession>
<reference evidence="2 3" key="1">
    <citation type="submission" date="2019-04" db="EMBL/GenBank/DDBJ databases">
        <title>Chromosome genome assembly for Takifugu flavidus.</title>
        <authorList>
            <person name="Xiao S."/>
        </authorList>
    </citation>
    <scope>NUCLEOTIDE SEQUENCE [LARGE SCALE GENOMIC DNA]</scope>
    <source>
        <strain evidence="2">HTHZ2018</strain>
        <tissue evidence="2">Muscle</tissue>
    </source>
</reference>
<evidence type="ECO:0000313" key="3">
    <source>
        <dbReference type="Proteomes" id="UP000324091"/>
    </source>
</evidence>
<proteinExistence type="predicted"/>
<feature type="compositionally biased region" description="Polar residues" evidence="1">
    <location>
        <begin position="41"/>
        <end position="55"/>
    </location>
</feature>
<evidence type="ECO:0000313" key="2">
    <source>
        <dbReference type="EMBL" id="TWW64881.1"/>
    </source>
</evidence>
<gene>
    <name evidence="2" type="ORF">D4764_22G0005280</name>
</gene>
<feature type="region of interest" description="Disordered" evidence="1">
    <location>
        <begin position="82"/>
        <end position="101"/>
    </location>
</feature>
<sequence length="280" mass="31216">MKGSEQKERKWREEEKALGRAASRRIGRENERLHRRGRATPPTSTINQSGSQERLTSGLPVKTYKLKKAVVRCGRMLRSKKLAKEVAPSARETPANEKPKTTLLPKKEGRYVNFSVCHYGRCGFGGSLQASFSPKRDEVRNEDCSWSREAGISSRNKIGGADKGKTERRREEGRRGGRSARRKSAAVMAADAPRAAATAASNVLAIKFEFNENTQAGRRSIIWFSLNQEVKDSISVIGGGRMRREPQERGSQCRWLAPLLLDSLLRTAARPTICDTYAQA</sequence>
<feature type="compositionally biased region" description="Basic and acidic residues" evidence="1">
    <location>
        <begin position="1"/>
        <end position="18"/>
    </location>
</feature>
<organism evidence="2 3">
    <name type="scientific">Takifugu flavidus</name>
    <name type="common">sansaifugu</name>
    <dbReference type="NCBI Taxonomy" id="433684"/>
    <lineage>
        <taxon>Eukaryota</taxon>
        <taxon>Metazoa</taxon>
        <taxon>Chordata</taxon>
        <taxon>Craniata</taxon>
        <taxon>Vertebrata</taxon>
        <taxon>Euteleostomi</taxon>
        <taxon>Actinopterygii</taxon>
        <taxon>Neopterygii</taxon>
        <taxon>Teleostei</taxon>
        <taxon>Neoteleostei</taxon>
        <taxon>Acanthomorphata</taxon>
        <taxon>Eupercaria</taxon>
        <taxon>Tetraodontiformes</taxon>
        <taxon>Tetradontoidea</taxon>
        <taxon>Tetraodontidae</taxon>
        <taxon>Takifugu</taxon>
    </lineage>
</organism>
<feature type="region of interest" description="Disordered" evidence="1">
    <location>
        <begin position="1"/>
        <end position="59"/>
    </location>
</feature>
<keyword evidence="3" id="KW-1185">Reference proteome</keyword>
<dbReference type="Proteomes" id="UP000324091">
    <property type="component" value="Chromosome 22"/>
</dbReference>
<dbReference type="EMBL" id="RHFK02000015">
    <property type="protein sequence ID" value="TWW64881.1"/>
    <property type="molecule type" value="Genomic_DNA"/>
</dbReference>
<protein>
    <submittedName>
        <fullName evidence="2">Uncharacterized protein</fullName>
    </submittedName>
</protein>
<name>A0A5C6NEC4_9TELE</name>
<evidence type="ECO:0000256" key="1">
    <source>
        <dbReference type="SAM" id="MobiDB-lite"/>
    </source>
</evidence>
<dbReference type="AlphaFoldDB" id="A0A5C6NEC4"/>
<feature type="compositionally biased region" description="Basic and acidic residues" evidence="1">
    <location>
        <begin position="160"/>
        <end position="175"/>
    </location>
</feature>